<sequence length="438" mass="50812">MEFIIVITAFLINFSERTFSQKLDITAFEYSRKVPSIRDKELGHCVSKVEELFPGSPIEKGCTLPPKRGSTRYVSKELNDTRNFEVQNHNDVFVCMGLCDGHASSVLGLLHTGDCLAVEIAGKLTFGPKTFIKAYVEYYRSGIDFLQTDGVSPQELQQYYNGNFFLRDRSYGTMEVIILEMRYAKKKQIETLRRNQGHFQRLSSFIEHAVRDVGKPSSIKLVRLSTAKELLELLRYKSRKLDDVYSKLRQYESDIYHTREDIKRQHIKPHLRYGMYPYTHGQEKLGTTANPRETTNFNRMFSDGPKFEKCSDGASLRSTDHLKWEKACLSEVKVDTALRRQRRLVKKCNKMPVGQCVSLPKIKKSLKKVKADIHLQRSKWHLVINSAEEKTNLANKETRRLSKQLGIIGKKIKALTKIKQKERNSRKTGRKPRRRRQQ</sequence>
<feature type="region of interest" description="Disordered" evidence="1">
    <location>
        <begin position="416"/>
        <end position="438"/>
    </location>
</feature>
<evidence type="ECO:0000256" key="1">
    <source>
        <dbReference type="SAM" id="MobiDB-lite"/>
    </source>
</evidence>
<evidence type="ECO:0000313" key="3">
    <source>
        <dbReference type="Proteomes" id="UP000507470"/>
    </source>
</evidence>
<protein>
    <submittedName>
        <fullName evidence="2">Uncharacterized protein</fullName>
    </submittedName>
</protein>
<feature type="compositionally biased region" description="Basic residues" evidence="1">
    <location>
        <begin position="426"/>
        <end position="438"/>
    </location>
</feature>
<dbReference type="AlphaFoldDB" id="A0A6J8BSJ7"/>
<proteinExistence type="predicted"/>
<evidence type="ECO:0000313" key="2">
    <source>
        <dbReference type="EMBL" id="CAC5386958.1"/>
    </source>
</evidence>
<name>A0A6J8BSJ7_MYTCO</name>
<reference evidence="2 3" key="1">
    <citation type="submission" date="2020-06" db="EMBL/GenBank/DDBJ databases">
        <authorList>
            <person name="Li R."/>
            <person name="Bekaert M."/>
        </authorList>
    </citation>
    <scope>NUCLEOTIDE SEQUENCE [LARGE SCALE GENOMIC DNA]</scope>
    <source>
        <strain evidence="3">wild</strain>
    </source>
</reference>
<keyword evidence="3" id="KW-1185">Reference proteome</keyword>
<dbReference type="EMBL" id="CACVKT020003943">
    <property type="protein sequence ID" value="CAC5386958.1"/>
    <property type="molecule type" value="Genomic_DNA"/>
</dbReference>
<organism evidence="2 3">
    <name type="scientific">Mytilus coruscus</name>
    <name type="common">Sea mussel</name>
    <dbReference type="NCBI Taxonomy" id="42192"/>
    <lineage>
        <taxon>Eukaryota</taxon>
        <taxon>Metazoa</taxon>
        <taxon>Spiralia</taxon>
        <taxon>Lophotrochozoa</taxon>
        <taxon>Mollusca</taxon>
        <taxon>Bivalvia</taxon>
        <taxon>Autobranchia</taxon>
        <taxon>Pteriomorphia</taxon>
        <taxon>Mytilida</taxon>
        <taxon>Mytiloidea</taxon>
        <taxon>Mytilidae</taxon>
        <taxon>Mytilinae</taxon>
        <taxon>Mytilus</taxon>
    </lineage>
</organism>
<dbReference type="OrthoDB" id="6067228at2759"/>
<dbReference type="Proteomes" id="UP000507470">
    <property type="component" value="Unassembled WGS sequence"/>
</dbReference>
<gene>
    <name evidence="2" type="ORF">MCOR_22344</name>
</gene>
<accession>A0A6J8BSJ7</accession>